<dbReference type="Pfam" id="PF01361">
    <property type="entry name" value="Tautomerase"/>
    <property type="match status" value="1"/>
</dbReference>
<dbReference type="SUPFAM" id="SSF55331">
    <property type="entry name" value="Tautomerase/MIF"/>
    <property type="match status" value="1"/>
</dbReference>
<keyword evidence="2" id="KW-0413">Isomerase</keyword>
<comment type="similarity">
    <text evidence="1">Belongs to the 4-oxalocrotonate tautomerase family.</text>
</comment>
<name>A0A1H0NLN4_9ACTN</name>
<evidence type="ECO:0000259" key="3">
    <source>
        <dbReference type="Pfam" id="PF01361"/>
    </source>
</evidence>
<dbReference type="InterPro" id="IPR004370">
    <property type="entry name" value="4-OT-like_dom"/>
</dbReference>
<dbReference type="EMBL" id="FNIE01000014">
    <property type="protein sequence ID" value="SDO93260.1"/>
    <property type="molecule type" value="Genomic_DNA"/>
</dbReference>
<evidence type="ECO:0000256" key="1">
    <source>
        <dbReference type="ARBA" id="ARBA00006723"/>
    </source>
</evidence>
<keyword evidence="5" id="KW-1185">Reference proteome</keyword>
<dbReference type="Proteomes" id="UP000199341">
    <property type="component" value="Unassembled WGS sequence"/>
</dbReference>
<dbReference type="AlphaFoldDB" id="A0A1H0NLN4"/>
<dbReference type="Gene3D" id="3.30.429.10">
    <property type="entry name" value="Macrophage Migration Inhibitory Factor"/>
    <property type="match status" value="1"/>
</dbReference>
<dbReference type="PANTHER" id="PTHR35530:SF2">
    <property type="entry name" value="BSL4019 PROTEIN"/>
    <property type="match status" value="1"/>
</dbReference>
<dbReference type="GO" id="GO:0016853">
    <property type="term" value="F:isomerase activity"/>
    <property type="evidence" value="ECO:0007669"/>
    <property type="project" value="UniProtKB-KW"/>
</dbReference>
<dbReference type="RefSeq" id="WP_093787292.1">
    <property type="nucleotide sequence ID" value="NZ_FNIE01000014.1"/>
</dbReference>
<dbReference type="PANTHER" id="PTHR35530">
    <property type="entry name" value="TAUTOMERASE-RELATED"/>
    <property type="match status" value="1"/>
</dbReference>
<dbReference type="STRING" id="310781.SAMN05216259_114101"/>
<accession>A0A1H0NLN4</accession>
<evidence type="ECO:0000256" key="2">
    <source>
        <dbReference type="ARBA" id="ARBA00023235"/>
    </source>
</evidence>
<organism evidence="4 5">
    <name type="scientific">Actinacidiphila guanduensis</name>
    <dbReference type="NCBI Taxonomy" id="310781"/>
    <lineage>
        <taxon>Bacteria</taxon>
        <taxon>Bacillati</taxon>
        <taxon>Actinomycetota</taxon>
        <taxon>Actinomycetes</taxon>
        <taxon>Kitasatosporales</taxon>
        <taxon>Streptomycetaceae</taxon>
        <taxon>Actinacidiphila</taxon>
    </lineage>
</organism>
<reference evidence="4 5" key="1">
    <citation type="submission" date="2016-10" db="EMBL/GenBank/DDBJ databases">
        <authorList>
            <person name="de Groot N.N."/>
        </authorList>
    </citation>
    <scope>NUCLEOTIDE SEQUENCE [LARGE SCALE GENOMIC DNA]</scope>
    <source>
        <strain evidence="4 5">CGMCC 4.2022</strain>
    </source>
</reference>
<protein>
    <submittedName>
        <fullName evidence="4">4-oxalocrotonate tautomerase</fullName>
    </submittedName>
</protein>
<proteinExistence type="inferred from homology"/>
<dbReference type="OrthoDB" id="9799841at2"/>
<feature type="domain" description="4-oxalocrotonate tautomerase-like" evidence="3">
    <location>
        <begin position="2"/>
        <end position="62"/>
    </location>
</feature>
<evidence type="ECO:0000313" key="5">
    <source>
        <dbReference type="Proteomes" id="UP000199341"/>
    </source>
</evidence>
<sequence>MPFAHFKVPAGTLTAEQKKQIVDRTTDLYAEIYGERARPTTLVLVDEVPDGGWGIGGTVLTKAMLTGEPGTP</sequence>
<evidence type="ECO:0000313" key="4">
    <source>
        <dbReference type="EMBL" id="SDO93260.1"/>
    </source>
</evidence>
<gene>
    <name evidence="4" type="ORF">SAMN05216259_114101</name>
</gene>
<dbReference type="InterPro" id="IPR014347">
    <property type="entry name" value="Tautomerase/MIF_sf"/>
</dbReference>